<proteinExistence type="predicted"/>
<protein>
    <submittedName>
        <fullName evidence="1">Uncharacterized protein</fullName>
    </submittedName>
</protein>
<evidence type="ECO:0000313" key="2">
    <source>
        <dbReference type="Proteomes" id="UP000249061"/>
    </source>
</evidence>
<comment type="caution">
    <text evidence="1">The sequence shown here is derived from an EMBL/GenBank/DDBJ whole genome shotgun (WGS) entry which is preliminary data.</text>
</comment>
<dbReference type="AlphaFoldDB" id="A0A2W5T0G2"/>
<reference evidence="1 2" key="1">
    <citation type="submission" date="2017-08" db="EMBL/GenBank/DDBJ databases">
        <title>Infants hospitalized years apart are colonized by the same room-sourced microbial strains.</title>
        <authorList>
            <person name="Brooks B."/>
            <person name="Olm M.R."/>
            <person name="Firek B.A."/>
            <person name="Baker R."/>
            <person name="Thomas B.C."/>
            <person name="Morowitz M.J."/>
            <person name="Banfield J.F."/>
        </authorList>
    </citation>
    <scope>NUCLEOTIDE SEQUENCE [LARGE SCALE GENOMIC DNA]</scope>
    <source>
        <strain evidence="1">S2_003_000_R2_14</strain>
    </source>
</reference>
<sequence length="353" mass="40200">MYRAWLSLSAADRLRLETALLPVNDLSVSDARDRLGELAEQTWARSPLLAESRTWSSSDLALRLFVAAPAAFLQLHQGWLVDSLEHLKEYAGRYPVVPKPSAKAKAALRDAMRASLRNTEFGPRCKVEDFANDEKFALFVFHEDELTPTVWFTDDDDLEPMWERDVVRLSAVFHYETNVLMVKARRKAEREKLRDLFAEHILQDELYFFDARSSPRFSFRPLGDEAFRFPPVLGSGLVGVTVKKLFIRPAEGEVKHVTLDFKTEVALPSVHEAIRRFGIDLDHDTVVGAQLRFAFEGRGRSRTRTVSLFNPNSSNLNDTPRDRIIRRHLRLWGFDANLRRTVVAGGAVQAAAH</sequence>
<evidence type="ECO:0000313" key="1">
    <source>
        <dbReference type="EMBL" id="PZR07517.1"/>
    </source>
</evidence>
<accession>A0A2W5T0G2</accession>
<dbReference type="Proteomes" id="UP000249061">
    <property type="component" value="Unassembled WGS sequence"/>
</dbReference>
<name>A0A2W5T0G2_9BACT</name>
<dbReference type="EMBL" id="QFQP01000030">
    <property type="protein sequence ID" value="PZR07517.1"/>
    <property type="molecule type" value="Genomic_DNA"/>
</dbReference>
<organism evidence="1 2">
    <name type="scientific">Archangium gephyra</name>
    <dbReference type="NCBI Taxonomy" id="48"/>
    <lineage>
        <taxon>Bacteria</taxon>
        <taxon>Pseudomonadati</taxon>
        <taxon>Myxococcota</taxon>
        <taxon>Myxococcia</taxon>
        <taxon>Myxococcales</taxon>
        <taxon>Cystobacterineae</taxon>
        <taxon>Archangiaceae</taxon>
        <taxon>Archangium</taxon>
    </lineage>
</organism>
<gene>
    <name evidence="1" type="ORF">DI536_26965</name>
</gene>